<feature type="region of interest" description="Disordered" evidence="7">
    <location>
        <begin position="172"/>
        <end position="191"/>
    </location>
</feature>
<dbReference type="PANTHER" id="PTHR43539">
    <property type="entry name" value="FLAVIN-BINDING MONOOXYGENASE-LIKE PROTEIN (AFU_ORTHOLOGUE AFUA_4G09220)"/>
    <property type="match status" value="1"/>
</dbReference>
<keyword evidence="3" id="KW-0285">Flavoprotein</keyword>
<reference evidence="9" key="1">
    <citation type="journal article" date="2017" name="Nat. Ecol. Evol.">
        <title>Genome expansion and lineage-specific genetic innovations in the forest pathogenic fungi Armillaria.</title>
        <authorList>
            <person name="Sipos G."/>
            <person name="Prasanna A.N."/>
            <person name="Walter M.C."/>
            <person name="O'Connor E."/>
            <person name="Balint B."/>
            <person name="Krizsan K."/>
            <person name="Kiss B."/>
            <person name="Hess J."/>
            <person name="Varga T."/>
            <person name="Slot J."/>
            <person name="Riley R."/>
            <person name="Boka B."/>
            <person name="Rigling D."/>
            <person name="Barry K."/>
            <person name="Lee J."/>
            <person name="Mihaltcheva S."/>
            <person name="LaButti K."/>
            <person name="Lipzen A."/>
            <person name="Waldron R."/>
            <person name="Moloney N.M."/>
            <person name="Sperisen C."/>
            <person name="Kredics L."/>
            <person name="Vagvoelgyi C."/>
            <person name="Patrignani A."/>
            <person name="Fitzpatrick D."/>
            <person name="Nagy I."/>
            <person name="Doyle S."/>
            <person name="Anderson J.B."/>
            <person name="Grigoriev I.V."/>
            <person name="Gueldener U."/>
            <person name="Muensterkoetter M."/>
            <person name="Nagy L.G."/>
        </authorList>
    </citation>
    <scope>NUCLEOTIDE SEQUENCE [LARGE SCALE GENOMIC DNA]</scope>
    <source>
        <strain evidence="9">C18/9</strain>
    </source>
</reference>
<evidence type="ECO:0000256" key="2">
    <source>
        <dbReference type="ARBA" id="ARBA00009183"/>
    </source>
</evidence>
<comment type="cofactor">
    <cofactor evidence="1">
        <name>FAD</name>
        <dbReference type="ChEBI" id="CHEBI:57692"/>
    </cofactor>
</comment>
<name>A0A284QWP8_ARMOS</name>
<evidence type="ECO:0000313" key="8">
    <source>
        <dbReference type="EMBL" id="SJL00898.1"/>
    </source>
</evidence>
<keyword evidence="6" id="KW-0560">Oxidoreductase</keyword>
<evidence type="ECO:0000313" key="9">
    <source>
        <dbReference type="Proteomes" id="UP000219338"/>
    </source>
</evidence>
<dbReference type="Pfam" id="PF00743">
    <property type="entry name" value="FMO-like"/>
    <property type="match status" value="1"/>
</dbReference>
<gene>
    <name evidence="8" type="ORF">ARMOST_04212</name>
</gene>
<protein>
    <submittedName>
        <fullName evidence="8">Related to monooxygenase</fullName>
    </submittedName>
</protein>
<comment type="similarity">
    <text evidence="2">Belongs to the FMO family.</text>
</comment>
<dbReference type="GO" id="GO:0004499">
    <property type="term" value="F:N,N-dimethylaniline monooxygenase activity"/>
    <property type="evidence" value="ECO:0007669"/>
    <property type="project" value="InterPro"/>
</dbReference>
<dbReference type="GO" id="GO:0050660">
    <property type="term" value="F:flavin adenine dinucleotide binding"/>
    <property type="evidence" value="ECO:0007669"/>
    <property type="project" value="InterPro"/>
</dbReference>
<dbReference type="OrthoDB" id="74360at2759"/>
<evidence type="ECO:0000256" key="6">
    <source>
        <dbReference type="ARBA" id="ARBA00023002"/>
    </source>
</evidence>
<dbReference type="GO" id="GO:0050661">
    <property type="term" value="F:NADP binding"/>
    <property type="evidence" value="ECO:0007669"/>
    <property type="project" value="InterPro"/>
</dbReference>
<dbReference type="OMA" id="MHEFQIP"/>
<sequence>MLTHALPPPVRSLDTYHGDVKNSPEVSHIEDSANTPPAAAKHWFKSISDAIEAKQITTITAHFLPDGYWRDLLSLSWDNRTLHTIPVIKKFLDDNDRLKSSGLRNFKLEGEPVLVRANRDFTWVQCFFTFETSVARGRGFFRLMRDTVDGAWKAKTFYTGIEELKGYEEHRGTTRPAGVNHGANTDRKSWKDRRAEQREFVDAEPTVLVIGAGQSGLAVGARLGQLNVDTLLIDKNDRVGDNWRNRYNFLVLHGKNLFFASIKLTIAPSDPVWYDHLPYVAFPPHWPVFTPKDKLGDWFEAYAATMELNIWMQSTITSATYDEPSHLWTVNIARTGLPDRVIKPKFIVLATGHSGEPNIPVFEDQDTFKGHLCHSSQHTTGGDFKGKKAVVVGCCNSGHDIAQDFYEQGADVTIVQRSSTYVMSSTAGLGVLFRGLYEENGPPTEDADVMFSSTPNHMFKILHKYVTEEIAELDRPTLDGLQKVGFKIDYGVGGSGFITKYYTRGGGYYIDVGASKLIIDRKIKLKQGHEISRFTETSVVFDDGTEIEADIIVLATGYKNMKTTAVKILGPEADRMKDVWGLDSEGELNGIYRHSGHPGIYAMGGNLAHVRFWSKRLALRIKAQVESLASM</sequence>
<evidence type="ECO:0000256" key="4">
    <source>
        <dbReference type="ARBA" id="ARBA00022827"/>
    </source>
</evidence>
<dbReference type="InterPro" id="IPR050982">
    <property type="entry name" value="Auxin_biosynth/cation_transpt"/>
</dbReference>
<evidence type="ECO:0000256" key="7">
    <source>
        <dbReference type="SAM" id="MobiDB-lite"/>
    </source>
</evidence>
<evidence type="ECO:0000256" key="1">
    <source>
        <dbReference type="ARBA" id="ARBA00001974"/>
    </source>
</evidence>
<dbReference type="InterPro" id="IPR036188">
    <property type="entry name" value="FAD/NAD-bd_sf"/>
</dbReference>
<dbReference type="Proteomes" id="UP000219338">
    <property type="component" value="Unassembled WGS sequence"/>
</dbReference>
<evidence type="ECO:0000256" key="5">
    <source>
        <dbReference type="ARBA" id="ARBA00022857"/>
    </source>
</evidence>
<dbReference type="PRINTS" id="PR00411">
    <property type="entry name" value="PNDRDTASEI"/>
</dbReference>
<organism evidence="8 9">
    <name type="scientific">Armillaria ostoyae</name>
    <name type="common">Armillaria root rot fungus</name>
    <dbReference type="NCBI Taxonomy" id="47428"/>
    <lineage>
        <taxon>Eukaryota</taxon>
        <taxon>Fungi</taxon>
        <taxon>Dikarya</taxon>
        <taxon>Basidiomycota</taxon>
        <taxon>Agaricomycotina</taxon>
        <taxon>Agaricomycetes</taxon>
        <taxon>Agaricomycetidae</taxon>
        <taxon>Agaricales</taxon>
        <taxon>Marasmiineae</taxon>
        <taxon>Physalacriaceae</taxon>
        <taxon>Armillaria</taxon>
    </lineage>
</organism>
<keyword evidence="9" id="KW-1185">Reference proteome</keyword>
<dbReference type="EMBL" id="FUEG01000002">
    <property type="protein sequence ID" value="SJL00898.1"/>
    <property type="molecule type" value="Genomic_DNA"/>
</dbReference>
<evidence type="ECO:0000256" key="3">
    <source>
        <dbReference type="ARBA" id="ARBA00022630"/>
    </source>
</evidence>
<keyword evidence="4" id="KW-0274">FAD</keyword>
<accession>A0A284QWP8</accession>
<proteinExistence type="inferred from homology"/>
<dbReference type="SUPFAM" id="SSF51905">
    <property type="entry name" value="FAD/NAD(P)-binding domain"/>
    <property type="match status" value="1"/>
</dbReference>
<dbReference type="STRING" id="47428.A0A284QWP8"/>
<dbReference type="FunFam" id="3.50.50.60:FF:000023">
    <property type="entry name" value="Dimethylaniline monooxygenase [N-oxide-forming]"/>
    <property type="match status" value="1"/>
</dbReference>
<dbReference type="InterPro" id="IPR020946">
    <property type="entry name" value="Flavin_mOase-like"/>
</dbReference>
<keyword evidence="8" id="KW-0503">Monooxygenase</keyword>
<dbReference type="AlphaFoldDB" id="A0A284QWP8"/>
<keyword evidence="5" id="KW-0521">NADP</keyword>
<dbReference type="PANTHER" id="PTHR43539:SF68">
    <property type="entry name" value="FLAVIN-BINDING MONOOXYGENASE-LIKE PROTEIN (AFU_ORTHOLOGUE AFUA_4G09220)"/>
    <property type="match status" value="1"/>
</dbReference>
<dbReference type="Gene3D" id="3.50.50.60">
    <property type="entry name" value="FAD/NAD(P)-binding domain"/>
    <property type="match status" value="2"/>
</dbReference>